<comment type="caution">
    <text evidence="7">The sequence shown here is derived from an EMBL/GenBank/DDBJ whole genome shotgun (WGS) entry which is preliminary data.</text>
</comment>
<dbReference type="PANTHER" id="PTHR30329:SF21">
    <property type="entry name" value="LIPOPROTEIN YIAD-RELATED"/>
    <property type="match status" value="1"/>
</dbReference>
<dbReference type="InterPro" id="IPR006665">
    <property type="entry name" value="OmpA-like"/>
</dbReference>
<dbReference type="PANTHER" id="PTHR30329">
    <property type="entry name" value="STATOR ELEMENT OF FLAGELLAR MOTOR COMPLEX"/>
    <property type="match status" value="1"/>
</dbReference>
<evidence type="ECO:0000256" key="2">
    <source>
        <dbReference type="ARBA" id="ARBA00023136"/>
    </source>
</evidence>
<dbReference type="InterPro" id="IPR009282">
    <property type="entry name" value="DUF937"/>
</dbReference>
<evidence type="ECO:0000256" key="3">
    <source>
        <dbReference type="ARBA" id="ARBA00023237"/>
    </source>
</evidence>
<dbReference type="CDD" id="cd07185">
    <property type="entry name" value="OmpA_C-like"/>
    <property type="match status" value="1"/>
</dbReference>
<dbReference type="SUPFAM" id="SSF103088">
    <property type="entry name" value="OmpA-like"/>
    <property type="match status" value="1"/>
</dbReference>
<feature type="region of interest" description="Disordered" evidence="5">
    <location>
        <begin position="271"/>
        <end position="310"/>
    </location>
</feature>
<dbReference type="PRINTS" id="PR01021">
    <property type="entry name" value="OMPADOMAIN"/>
</dbReference>
<protein>
    <recommendedName>
        <fullName evidence="6">OmpA-like domain-containing protein</fullName>
    </recommendedName>
</protein>
<proteinExistence type="predicted"/>
<evidence type="ECO:0000259" key="6">
    <source>
        <dbReference type="PROSITE" id="PS51123"/>
    </source>
</evidence>
<dbReference type="EMBL" id="BAABDI010000048">
    <property type="protein sequence ID" value="GAA3992244.1"/>
    <property type="molecule type" value="Genomic_DNA"/>
</dbReference>
<evidence type="ECO:0000256" key="1">
    <source>
        <dbReference type="ARBA" id="ARBA00004442"/>
    </source>
</evidence>
<reference evidence="8" key="1">
    <citation type="journal article" date="2019" name="Int. J. Syst. Evol. Microbiol.">
        <title>The Global Catalogue of Microorganisms (GCM) 10K type strain sequencing project: providing services to taxonomists for standard genome sequencing and annotation.</title>
        <authorList>
            <consortium name="The Broad Institute Genomics Platform"/>
            <consortium name="The Broad Institute Genome Sequencing Center for Infectious Disease"/>
            <person name="Wu L."/>
            <person name="Ma J."/>
        </authorList>
    </citation>
    <scope>NUCLEOTIDE SEQUENCE [LARGE SCALE GENOMIC DNA]</scope>
    <source>
        <strain evidence="8">JCM 17217</strain>
    </source>
</reference>
<feature type="compositionally biased region" description="Low complexity" evidence="5">
    <location>
        <begin position="271"/>
        <end position="287"/>
    </location>
</feature>
<comment type="subcellular location">
    <subcellularLocation>
        <location evidence="1">Cell outer membrane</location>
    </subcellularLocation>
</comment>
<gene>
    <name evidence="7" type="ORF">GCM10022407_40800</name>
</gene>
<dbReference type="Gene3D" id="3.30.1330.60">
    <property type="entry name" value="OmpA-like domain"/>
    <property type="match status" value="1"/>
</dbReference>
<dbReference type="Pfam" id="PF00691">
    <property type="entry name" value="OmpA"/>
    <property type="match status" value="1"/>
</dbReference>
<sequence>MVMKNKLVEPVDFHFTGDVVTHLGTLVDETALGVEKALSIAVPLVLSGLAARVGQDLTAQGLLDIVREAEQKDVLKQLSDGNIIELNAHEWNSNLLLDLLGSNYRSTVNQIAVQAAIRPTASSTLLQVAIVAVVGVLGRFAAENEFAATDFVYWLRIQKGSIGAAMLPPPGAGASQAANQSYPGRPPGAATQRATGPAGASVWSDPDYTPPAPDEPLGLRWKWGILLLLAACLGYFFGRGLLGSSSRPAGPTALGTSRPRQTTSLDASLLAPDAAPTPAEPRAVTPTPVAPAPPATPAAGPSADPAKAVRAARTATAPAVSAAVRPARTWPAAGGDSPGRYDQDRDTYIYDTGRPITLTLADGTTQKVGANSTENRLYTFLASPEVQVDSVNRTKGWINFDRINFETGKALLTPESALQLGNIASILNTFPRAIVKIGGYTDSTGEALVNYQLSEDRARAAMLTLAGMDVSADRLQAKGYGPKYFVRPNNTPAGRALNRRVSIRVVHK</sequence>
<feature type="region of interest" description="Disordered" evidence="5">
    <location>
        <begin position="173"/>
        <end position="209"/>
    </location>
</feature>
<dbReference type="InterPro" id="IPR050330">
    <property type="entry name" value="Bact_OuterMem_StrucFunc"/>
</dbReference>
<evidence type="ECO:0000256" key="4">
    <source>
        <dbReference type="PROSITE-ProRule" id="PRU00473"/>
    </source>
</evidence>
<name>A0ABP7R3V9_9BACT</name>
<keyword evidence="3" id="KW-0998">Cell outer membrane</keyword>
<feature type="domain" description="OmpA-like" evidence="6">
    <location>
        <begin position="392"/>
        <end position="508"/>
    </location>
</feature>
<evidence type="ECO:0000313" key="7">
    <source>
        <dbReference type="EMBL" id="GAA3992244.1"/>
    </source>
</evidence>
<dbReference type="Pfam" id="PF06078">
    <property type="entry name" value="DUF937"/>
    <property type="match status" value="1"/>
</dbReference>
<organism evidence="7 8">
    <name type="scientific">Hymenobacter antarcticus</name>
    <dbReference type="NCBI Taxonomy" id="486270"/>
    <lineage>
        <taxon>Bacteria</taxon>
        <taxon>Pseudomonadati</taxon>
        <taxon>Bacteroidota</taxon>
        <taxon>Cytophagia</taxon>
        <taxon>Cytophagales</taxon>
        <taxon>Hymenobacteraceae</taxon>
        <taxon>Hymenobacter</taxon>
    </lineage>
</organism>
<keyword evidence="2 4" id="KW-0472">Membrane</keyword>
<accession>A0ABP7R3V9</accession>
<dbReference type="Proteomes" id="UP001501556">
    <property type="component" value="Unassembled WGS sequence"/>
</dbReference>
<evidence type="ECO:0000256" key="5">
    <source>
        <dbReference type="SAM" id="MobiDB-lite"/>
    </source>
</evidence>
<keyword evidence="8" id="KW-1185">Reference proteome</keyword>
<feature type="compositionally biased region" description="Low complexity" evidence="5">
    <location>
        <begin position="297"/>
        <end position="310"/>
    </location>
</feature>
<dbReference type="InterPro" id="IPR006664">
    <property type="entry name" value="OMP_bac"/>
</dbReference>
<dbReference type="PROSITE" id="PS51123">
    <property type="entry name" value="OMPA_2"/>
    <property type="match status" value="1"/>
</dbReference>
<evidence type="ECO:0000313" key="8">
    <source>
        <dbReference type="Proteomes" id="UP001501556"/>
    </source>
</evidence>
<dbReference type="InterPro" id="IPR036737">
    <property type="entry name" value="OmpA-like_sf"/>
</dbReference>